<reference evidence="1" key="1">
    <citation type="submission" date="2021-06" db="EMBL/GenBank/DDBJ databases">
        <authorList>
            <person name="Kallberg Y."/>
            <person name="Tangrot J."/>
            <person name="Rosling A."/>
        </authorList>
    </citation>
    <scope>NUCLEOTIDE SEQUENCE</scope>
    <source>
        <strain evidence="1">AU212A</strain>
    </source>
</reference>
<dbReference type="EMBL" id="CAJVPM010002638">
    <property type="protein sequence ID" value="CAG8489830.1"/>
    <property type="molecule type" value="Genomic_DNA"/>
</dbReference>
<sequence length="220" mass="26157">MELYCFQAEINSTGFPLAYLLLENNGNCDEGICTAHIKRAVMTRLQSNKETRDATFNLLSEFGTQFLFDGIEQSSKFCPKKYHEEIWKMMEKYLHQHLLIPSCDGQFMTGTLIRDIAIQETYHFCKERGLISLWRYLWCEWYGDQWWLLWARSNCENKILILKTTMIVEGHWKWICGCPYYLTSRFGICKHLVQQKGAVTSDFFDRIKRNHQLPFLTEYD</sequence>
<feature type="non-terminal residue" evidence="1">
    <location>
        <position position="1"/>
    </location>
</feature>
<evidence type="ECO:0000313" key="2">
    <source>
        <dbReference type="Proteomes" id="UP000789860"/>
    </source>
</evidence>
<dbReference type="Proteomes" id="UP000789860">
    <property type="component" value="Unassembled WGS sequence"/>
</dbReference>
<protein>
    <submittedName>
        <fullName evidence="1">1527_t:CDS:1</fullName>
    </submittedName>
</protein>
<proteinExistence type="predicted"/>
<organism evidence="1 2">
    <name type="scientific">Scutellospora calospora</name>
    <dbReference type="NCBI Taxonomy" id="85575"/>
    <lineage>
        <taxon>Eukaryota</taxon>
        <taxon>Fungi</taxon>
        <taxon>Fungi incertae sedis</taxon>
        <taxon>Mucoromycota</taxon>
        <taxon>Glomeromycotina</taxon>
        <taxon>Glomeromycetes</taxon>
        <taxon>Diversisporales</taxon>
        <taxon>Gigasporaceae</taxon>
        <taxon>Scutellospora</taxon>
    </lineage>
</organism>
<comment type="caution">
    <text evidence="1">The sequence shown here is derived from an EMBL/GenBank/DDBJ whole genome shotgun (WGS) entry which is preliminary data.</text>
</comment>
<accession>A0ACA9KUD1</accession>
<keyword evidence="2" id="KW-1185">Reference proteome</keyword>
<name>A0ACA9KUD1_9GLOM</name>
<evidence type="ECO:0000313" key="1">
    <source>
        <dbReference type="EMBL" id="CAG8489830.1"/>
    </source>
</evidence>
<gene>
    <name evidence="1" type="ORF">SCALOS_LOCUS2783</name>
</gene>